<dbReference type="EMBL" id="RJVU01062051">
    <property type="protein sequence ID" value="ROJ30492.1"/>
    <property type="molecule type" value="Genomic_DNA"/>
</dbReference>
<organism evidence="1 2">
    <name type="scientific">Anabarilius grahami</name>
    <name type="common">Kanglang fish</name>
    <name type="synonym">Barilius grahami</name>
    <dbReference type="NCBI Taxonomy" id="495550"/>
    <lineage>
        <taxon>Eukaryota</taxon>
        <taxon>Metazoa</taxon>
        <taxon>Chordata</taxon>
        <taxon>Craniata</taxon>
        <taxon>Vertebrata</taxon>
        <taxon>Euteleostomi</taxon>
        <taxon>Actinopterygii</taxon>
        <taxon>Neopterygii</taxon>
        <taxon>Teleostei</taxon>
        <taxon>Ostariophysi</taxon>
        <taxon>Cypriniformes</taxon>
        <taxon>Xenocyprididae</taxon>
        <taxon>Xenocypridinae</taxon>
        <taxon>Xenocypridinae incertae sedis</taxon>
        <taxon>Anabarilius</taxon>
    </lineage>
</organism>
<dbReference type="Proteomes" id="UP000281406">
    <property type="component" value="Unassembled WGS sequence"/>
</dbReference>
<evidence type="ECO:0000313" key="2">
    <source>
        <dbReference type="Proteomes" id="UP000281406"/>
    </source>
</evidence>
<protein>
    <submittedName>
        <fullName evidence="1">Uncharacterized protein</fullName>
    </submittedName>
</protein>
<proteinExistence type="predicted"/>
<comment type="caution">
    <text evidence="1">The sequence shown here is derived from an EMBL/GenBank/DDBJ whole genome shotgun (WGS) entry which is preliminary data.</text>
</comment>
<sequence length="150" mass="16705">MRTKLNVLPVSTEGKTYSEIENTVTCKQQKCKAYTDQRRGAKVPKFQSMFTKTQEATNQPLVVRAEPDATTVEQATEDRTEIEQIAAGLAEPELVAAELQGVFQAQSEIIEMETFNKMTDDARPAGSFEVCENDGIYLDAEQTLLKVPLK</sequence>
<evidence type="ECO:0000313" key="1">
    <source>
        <dbReference type="EMBL" id="ROJ30492.1"/>
    </source>
</evidence>
<keyword evidence="2" id="KW-1185">Reference proteome</keyword>
<gene>
    <name evidence="1" type="ORF">DPX16_23573</name>
</gene>
<reference evidence="1 2" key="1">
    <citation type="submission" date="2018-10" db="EMBL/GenBank/DDBJ databases">
        <title>Genome assembly for a Yunnan-Guizhou Plateau 3E fish, Anabarilius grahami (Regan), and its evolutionary and genetic applications.</title>
        <authorList>
            <person name="Jiang W."/>
        </authorList>
    </citation>
    <scope>NUCLEOTIDE SEQUENCE [LARGE SCALE GENOMIC DNA]</scope>
    <source>
        <strain evidence="1">AG-KIZ</strain>
        <tissue evidence="1">Muscle</tissue>
    </source>
</reference>
<name>A0A3N0XSB6_ANAGA</name>
<dbReference type="AlphaFoldDB" id="A0A3N0XSB6"/>
<accession>A0A3N0XSB6</accession>